<evidence type="ECO:0000313" key="1">
    <source>
        <dbReference type="EMBL" id="KAH3873513.1"/>
    </source>
</evidence>
<gene>
    <name evidence="1" type="ORF">DPMN_036750</name>
</gene>
<evidence type="ECO:0000313" key="2">
    <source>
        <dbReference type="Proteomes" id="UP000828390"/>
    </source>
</evidence>
<protein>
    <submittedName>
        <fullName evidence="1">Uncharacterized protein</fullName>
    </submittedName>
</protein>
<dbReference type="EMBL" id="JAIWYP010000002">
    <property type="protein sequence ID" value="KAH3873513.1"/>
    <property type="molecule type" value="Genomic_DNA"/>
</dbReference>
<accession>A0A9D4MBE4</accession>
<proteinExistence type="predicted"/>
<organism evidence="1 2">
    <name type="scientific">Dreissena polymorpha</name>
    <name type="common">Zebra mussel</name>
    <name type="synonym">Mytilus polymorpha</name>
    <dbReference type="NCBI Taxonomy" id="45954"/>
    <lineage>
        <taxon>Eukaryota</taxon>
        <taxon>Metazoa</taxon>
        <taxon>Spiralia</taxon>
        <taxon>Lophotrochozoa</taxon>
        <taxon>Mollusca</taxon>
        <taxon>Bivalvia</taxon>
        <taxon>Autobranchia</taxon>
        <taxon>Heteroconchia</taxon>
        <taxon>Euheterodonta</taxon>
        <taxon>Imparidentia</taxon>
        <taxon>Neoheterodontei</taxon>
        <taxon>Myida</taxon>
        <taxon>Dreissenoidea</taxon>
        <taxon>Dreissenidae</taxon>
        <taxon>Dreissena</taxon>
    </lineage>
</organism>
<dbReference type="Proteomes" id="UP000828390">
    <property type="component" value="Unassembled WGS sequence"/>
</dbReference>
<name>A0A9D4MBE4_DREPO</name>
<keyword evidence="2" id="KW-1185">Reference proteome</keyword>
<reference evidence="1" key="2">
    <citation type="submission" date="2020-11" db="EMBL/GenBank/DDBJ databases">
        <authorList>
            <person name="McCartney M.A."/>
            <person name="Auch B."/>
            <person name="Kono T."/>
            <person name="Mallez S."/>
            <person name="Becker A."/>
            <person name="Gohl D.M."/>
            <person name="Silverstein K.A.T."/>
            <person name="Koren S."/>
            <person name="Bechman K.B."/>
            <person name="Herman A."/>
            <person name="Abrahante J.E."/>
            <person name="Garbe J."/>
        </authorList>
    </citation>
    <scope>NUCLEOTIDE SEQUENCE</scope>
    <source>
        <strain evidence="1">Duluth1</strain>
        <tissue evidence="1">Whole animal</tissue>
    </source>
</reference>
<dbReference type="AlphaFoldDB" id="A0A9D4MBE4"/>
<comment type="caution">
    <text evidence="1">The sequence shown here is derived from an EMBL/GenBank/DDBJ whole genome shotgun (WGS) entry which is preliminary data.</text>
</comment>
<sequence length="72" mass="8316">MHFTDDAALAMHTEEAQQRLKSLCLCVHRLWAHCYLEKTTIIPELKIGEIIQDMVYDYTYLMSTTSPTLGQP</sequence>
<reference evidence="1" key="1">
    <citation type="journal article" date="2019" name="bioRxiv">
        <title>The Genome of the Zebra Mussel, Dreissena polymorpha: A Resource for Invasive Species Research.</title>
        <authorList>
            <person name="McCartney M.A."/>
            <person name="Auch B."/>
            <person name="Kono T."/>
            <person name="Mallez S."/>
            <person name="Zhang Y."/>
            <person name="Obille A."/>
            <person name="Becker A."/>
            <person name="Abrahante J.E."/>
            <person name="Garbe J."/>
            <person name="Badalamenti J.P."/>
            <person name="Herman A."/>
            <person name="Mangelson H."/>
            <person name="Liachko I."/>
            <person name="Sullivan S."/>
            <person name="Sone E.D."/>
            <person name="Koren S."/>
            <person name="Silverstein K.A.T."/>
            <person name="Beckman K.B."/>
            <person name="Gohl D.M."/>
        </authorList>
    </citation>
    <scope>NUCLEOTIDE SEQUENCE</scope>
    <source>
        <strain evidence="1">Duluth1</strain>
        <tissue evidence="1">Whole animal</tissue>
    </source>
</reference>